<evidence type="ECO:0000313" key="7">
    <source>
        <dbReference type="EMBL" id="PON41744.1"/>
    </source>
</evidence>
<sequence length="241" mass="26173">MASLSISFKSSSAQTFSLYNTKSYGFSLRQQQAKRFNFVPQSQSWSSSSSSSSSSISLKSYNPLGFSFGNEGMMATKTKTKKKGRGLGAVCYASPLSVRNLQWISTISSVILMLAKGTAIHKSFLIPLFAIQAPASVIAWIKGEYGIWAAFLALLVRLFFFIPGELELPFLALLLVIVAPYQVINLRGTQEGAIIALLIAGYLAFQHFSRTGSLQRAFDQGSIVATLAIICITAVSFLLLI</sequence>
<evidence type="ECO:0000256" key="4">
    <source>
        <dbReference type="ARBA" id="ARBA00022989"/>
    </source>
</evidence>
<evidence type="ECO:0000256" key="2">
    <source>
        <dbReference type="ARBA" id="ARBA00005852"/>
    </source>
</evidence>
<proteinExistence type="inferred from homology"/>
<feature type="transmembrane region" description="Helical" evidence="6">
    <location>
        <begin position="221"/>
        <end position="240"/>
    </location>
</feature>
<dbReference type="PANTHER" id="PTHR33596:SF17">
    <property type="entry name" value="COLD-REGULATED 413 INNER MEMBRANE PROTEIN 1, CHLOROPLASTIC-RELATED"/>
    <property type="match status" value="1"/>
</dbReference>
<dbReference type="EMBL" id="JXTB01000408">
    <property type="protein sequence ID" value="PON41744.1"/>
    <property type="molecule type" value="Genomic_DNA"/>
</dbReference>
<keyword evidence="5 6" id="KW-0472">Membrane</keyword>
<comment type="caution">
    <text evidence="7">The sequence shown here is derived from an EMBL/GenBank/DDBJ whole genome shotgun (WGS) entry which is preliminary data.</text>
</comment>
<organism evidence="7 8">
    <name type="scientific">Parasponia andersonii</name>
    <name type="common">Sponia andersonii</name>
    <dbReference type="NCBI Taxonomy" id="3476"/>
    <lineage>
        <taxon>Eukaryota</taxon>
        <taxon>Viridiplantae</taxon>
        <taxon>Streptophyta</taxon>
        <taxon>Embryophyta</taxon>
        <taxon>Tracheophyta</taxon>
        <taxon>Spermatophyta</taxon>
        <taxon>Magnoliopsida</taxon>
        <taxon>eudicotyledons</taxon>
        <taxon>Gunneridae</taxon>
        <taxon>Pentapetalae</taxon>
        <taxon>rosids</taxon>
        <taxon>fabids</taxon>
        <taxon>Rosales</taxon>
        <taxon>Cannabaceae</taxon>
        <taxon>Parasponia</taxon>
    </lineage>
</organism>
<dbReference type="AlphaFoldDB" id="A0A2P5AYV6"/>
<keyword evidence="8" id="KW-1185">Reference proteome</keyword>
<dbReference type="Pfam" id="PF05562">
    <property type="entry name" value="WCOR413"/>
    <property type="match status" value="1"/>
</dbReference>
<accession>A0A2P5AYV6</accession>
<dbReference type="OrthoDB" id="1928310at2759"/>
<evidence type="ECO:0000256" key="5">
    <source>
        <dbReference type="ARBA" id="ARBA00023136"/>
    </source>
</evidence>
<comment type="similarity">
    <text evidence="2">Belongs to the Cold-regulated 413 protein family.</text>
</comment>
<evidence type="ECO:0000313" key="8">
    <source>
        <dbReference type="Proteomes" id="UP000237105"/>
    </source>
</evidence>
<evidence type="ECO:0000256" key="1">
    <source>
        <dbReference type="ARBA" id="ARBA00004141"/>
    </source>
</evidence>
<dbReference type="GO" id="GO:0016020">
    <property type="term" value="C:membrane"/>
    <property type="evidence" value="ECO:0007669"/>
    <property type="project" value="UniProtKB-SubCell"/>
</dbReference>
<reference evidence="8" key="1">
    <citation type="submission" date="2016-06" db="EMBL/GenBank/DDBJ databases">
        <title>Parallel loss of symbiosis genes in relatives of nitrogen-fixing non-legume Parasponia.</title>
        <authorList>
            <person name="Van Velzen R."/>
            <person name="Holmer R."/>
            <person name="Bu F."/>
            <person name="Rutten L."/>
            <person name="Van Zeijl A."/>
            <person name="Liu W."/>
            <person name="Santuari L."/>
            <person name="Cao Q."/>
            <person name="Sharma T."/>
            <person name="Shen D."/>
            <person name="Roswanjaya Y."/>
            <person name="Wardhani T."/>
            <person name="Kalhor M.S."/>
            <person name="Jansen J."/>
            <person name="Van den Hoogen J."/>
            <person name="Gungor B."/>
            <person name="Hartog M."/>
            <person name="Hontelez J."/>
            <person name="Verver J."/>
            <person name="Yang W.-C."/>
            <person name="Schijlen E."/>
            <person name="Repin R."/>
            <person name="Schilthuizen M."/>
            <person name="Schranz E."/>
            <person name="Heidstra R."/>
            <person name="Miyata K."/>
            <person name="Fedorova E."/>
            <person name="Kohlen W."/>
            <person name="Bisseling T."/>
            <person name="Smit S."/>
            <person name="Geurts R."/>
        </authorList>
    </citation>
    <scope>NUCLEOTIDE SEQUENCE [LARGE SCALE GENOMIC DNA]</scope>
    <source>
        <strain evidence="8">cv. WU1-14</strain>
    </source>
</reference>
<protein>
    <submittedName>
        <fullName evidence="7">Cold-regulated protein</fullName>
    </submittedName>
</protein>
<evidence type="ECO:0000256" key="3">
    <source>
        <dbReference type="ARBA" id="ARBA00022692"/>
    </source>
</evidence>
<keyword evidence="3 6" id="KW-0812">Transmembrane</keyword>
<comment type="subcellular location">
    <subcellularLocation>
        <location evidence="1">Membrane</location>
        <topology evidence="1">Multi-pass membrane protein</topology>
    </subcellularLocation>
</comment>
<feature type="transmembrane region" description="Helical" evidence="6">
    <location>
        <begin position="193"/>
        <end position="209"/>
    </location>
</feature>
<dbReference type="PANTHER" id="PTHR33596">
    <property type="entry name" value="COLD-REGULATED 413 PLASMA MEMBRANE PROTEIN 2"/>
    <property type="match status" value="1"/>
</dbReference>
<gene>
    <name evidence="7" type="ORF">PanWU01x14_287140</name>
</gene>
<dbReference type="Proteomes" id="UP000237105">
    <property type="component" value="Unassembled WGS sequence"/>
</dbReference>
<evidence type="ECO:0000256" key="6">
    <source>
        <dbReference type="SAM" id="Phobius"/>
    </source>
</evidence>
<keyword evidence="4 6" id="KW-1133">Transmembrane helix</keyword>
<dbReference type="InterPro" id="IPR008892">
    <property type="entry name" value="COR413"/>
</dbReference>
<name>A0A2P5AYV6_PARAD</name>
<dbReference type="STRING" id="3476.A0A2P5AYV6"/>